<feature type="domain" description="PPE" evidence="3">
    <location>
        <begin position="6"/>
        <end position="163"/>
    </location>
</feature>
<dbReference type="EMBL" id="AP022612">
    <property type="protein sequence ID" value="BBZ36619.1"/>
    <property type="molecule type" value="Genomic_DNA"/>
</dbReference>
<evidence type="ECO:0000259" key="3">
    <source>
        <dbReference type="Pfam" id="PF00823"/>
    </source>
</evidence>
<accession>A0A7I7Y4R1</accession>
<dbReference type="AlphaFoldDB" id="A0A7I7Y4R1"/>
<reference evidence="4" key="2">
    <citation type="submission" date="2020-02" db="EMBL/GenBank/DDBJ databases">
        <authorList>
            <person name="Matsumoto Y."/>
            <person name="Motooka D."/>
            <person name="Nakamura S."/>
        </authorList>
    </citation>
    <scope>NUCLEOTIDE SEQUENCE</scope>
    <source>
        <strain evidence="4">JCM 13671</strain>
    </source>
</reference>
<dbReference type="RefSeq" id="WP_085152325.1">
    <property type="nucleotide sequence ID" value="NZ_AP022612.1"/>
</dbReference>
<gene>
    <name evidence="4" type="primary">PPE69</name>
    <name evidence="4" type="ORF">MCNF_52240</name>
</gene>
<dbReference type="InterPro" id="IPR038332">
    <property type="entry name" value="PPE_sf"/>
</dbReference>
<evidence type="ECO:0000256" key="2">
    <source>
        <dbReference type="SAM" id="MobiDB-lite"/>
    </source>
</evidence>
<organism evidence="4 5">
    <name type="scientific">Mycolicibacterium confluentis</name>
    <dbReference type="NCBI Taxonomy" id="28047"/>
    <lineage>
        <taxon>Bacteria</taxon>
        <taxon>Bacillati</taxon>
        <taxon>Actinomycetota</taxon>
        <taxon>Actinomycetes</taxon>
        <taxon>Mycobacteriales</taxon>
        <taxon>Mycobacteriaceae</taxon>
        <taxon>Mycolicibacterium</taxon>
    </lineage>
</organism>
<keyword evidence="5" id="KW-1185">Reference proteome</keyword>
<comment type="similarity">
    <text evidence="1">Belongs to the mycobacterial PPE family.</text>
</comment>
<evidence type="ECO:0000256" key="1">
    <source>
        <dbReference type="ARBA" id="ARBA00010652"/>
    </source>
</evidence>
<feature type="region of interest" description="Disordered" evidence="2">
    <location>
        <begin position="366"/>
        <end position="388"/>
    </location>
</feature>
<dbReference type="OrthoDB" id="4721978at2"/>
<dbReference type="Pfam" id="PF00823">
    <property type="entry name" value="PPE"/>
    <property type="match status" value="1"/>
</dbReference>
<name>A0A7I7Y4R1_9MYCO</name>
<sequence>MLDPGWAIRTPDANDLLLKGGTGPATMLTALAAYTAEMAGTEVAAGVSAANMGALNAEFQGATNISSTTTVTGLNTAAHLLFGWLAEKPPIITTAVNAYTTAYSAMIPAALCVANREEWVVFNNLNLALPGMFTPQLIALDLEYFGHFWPNNTSTGATYSATLVSLIPALALPPPITPPGASPAAPATAAAAVAESAATGAAGDAMRASSQAASQAASGSQGGLGSFTDIAGKALQPLQQGFEAVPKAFESVLSLPEKAMQPVMGMMQNFTGMFGGALNGPQSGAFSAEALRAGGVGAPGVAGLGPTAGGGGGIGGVGAAQGLTSYTRPVSSFGQDSGGRPAGLRGPGLLSSAELRGPTAVGHGGGAMPMAPAGMLARGQGGEGDQQAVTRARIVVEGDRPDRE</sequence>
<dbReference type="Gene3D" id="1.20.1260.20">
    <property type="entry name" value="PPE superfamily"/>
    <property type="match status" value="1"/>
</dbReference>
<dbReference type="InterPro" id="IPR000030">
    <property type="entry name" value="PPE_dom"/>
</dbReference>
<evidence type="ECO:0000313" key="5">
    <source>
        <dbReference type="Proteomes" id="UP000466931"/>
    </source>
</evidence>
<reference evidence="4" key="1">
    <citation type="journal article" date="2019" name="Emerg. Microbes Infect.">
        <title>Comprehensive subspecies identification of 175 nontuberculous mycobacteria species based on 7547 genomic profiles.</title>
        <authorList>
            <person name="Matsumoto Y."/>
            <person name="Kinjo T."/>
            <person name="Motooka D."/>
            <person name="Nabeya D."/>
            <person name="Jung N."/>
            <person name="Uechi K."/>
            <person name="Horii T."/>
            <person name="Iida T."/>
            <person name="Fujita J."/>
            <person name="Nakamura S."/>
        </authorList>
    </citation>
    <scope>NUCLEOTIDE SEQUENCE [LARGE SCALE GENOMIC DNA]</scope>
    <source>
        <strain evidence="4">JCM 13671</strain>
    </source>
</reference>
<dbReference type="Proteomes" id="UP000466931">
    <property type="component" value="Chromosome"/>
</dbReference>
<proteinExistence type="inferred from homology"/>
<dbReference type="SUPFAM" id="SSF140459">
    <property type="entry name" value="PE/PPE dimer-like"/>
    <property type="match status" value="1"/>
</dbReference>
<protein>
    <submittedName>
        <fullName evidence="4">PPE family protein</fullName>
    </submittedName>
</protein>
<evidence type="ECO:0000313" key="4">
    <source>
        <dbReference type="EMBL" id="BBZ36619.1"/>
    </source>
</evidence>